<dbReference type="OrthoDB" id="1179649at2"/>
<dbReference type="InterPro" id="IPR013783">
    <property type="entry name" value="Ig-like_fold"/>
</dbReference>
<dbReference type="Pfam" id="PF17957">
    <property type="entry name" value="Big_7"/>
    <property type="match status" value="2"/>
</dbReference>
<dbReference type="RefSeq" id="WP_150899510.1">
    <property type="nucleotide sequence ID" value="NZ_WAAU01000012.1"/>
</dbReference>
<dbReference type="Proteomes" id="UP000467305">
    <property type="component" value="Unassembled WGS sequence"/>
</dbReference>
<dbReference type="Gene3D" id="2.60.40.10">
    <property type="entry name" value="Immunoglobulins"/>
    <property type="match status" value="2"/>
</dbReference>
<keyword evidence="1" id="KW-0732">Signal</keyword>
<feature type="chain" id="PRO_5029468559" evidence="1">
    <location>
        <begin position="26"/>
        <end position="730"/>
    </location>
</feature>
<gene>
    <name evidence="2" type="ORF">F7018_07940</name>
</gene>
<evidence type="ECO:0000313" key="2">
    <source>
        <dbReference type="EMBL" id="KAB1158540.1"/>
    </source>
</evidence>
<name>A0A7J5AM59_9FLAO</name>
<accession>A0A7J5AM59</accession>
<comment type="caution">
    <text evidence="2">The sequence shown here is derived from an EMBL/GenBank/DDBJ whole genome shotgun (WGS) entry which is preliminary data.</text>
</comment>
<evidence type="ECO:0000313" key="3">
    <source>
        <dbReference type="Proteomes" id="UP000467305"/>
    </source>
</evidence>
<organism evidence="2 3">
    <name type="scientific">Tenacibaculum aiptasiae</name>
    <dbReference type="NCBI Taxonomy" id="426481"/>
    <lineage>
        <taxon>Bacteria</taxon>
        <taxon>Pseudomonadati</taxon>
        <taxon>Bacteroidota</taxon>
        <taxon>Flavobacteriia</taxon>
        <taxon>Flavobacteriales</taxon>
        <taxon>Flavobacteriaceae</taxon>
        <taxon>Tenacibaculum</taxon>
    </lineage>
</organism>
<dbReference type="PROSITE" id="PS51257">
    <property type="entry name" value="PROKAR_LIPOPROTEIN"/>
    <property type="match status" value="1"/>
</dbReference>
<proteinExistence type="predicted"/>
<dbReference type="EMBL" id="WAAU01000012">
    <property type="protein sequence ID" value="KAB1158540.1"/>
    <property type="molecule type" value="Genomic_DNA"/>
</dbReference>
<reference evidence="2 3" key="1">
    <citation type="submission" date="2019-09" db="EMBL/GenBank/DDBJ databases">
        <authorList>
            <person name="Cao W.R."/>
        </authorList>
    </citation>
    <scope>NUCLEOTIDE SEQUENCE [LARGE SCALE GENOMIC DNA]</scope>
    <source>
        <strain evidence="3">a4</strain>
    </source>
</reference>
<evidence type="ECO:0000256" key="1">
    <source>
        <dbReference type="SAM" id="SignalP"/>
    </source>
</evidence>
<dbReference type="AlphaFoldDB" id="A0A7J5AM59"/>
<sequence length="730" mass="82112">MISKKKKLTAIICSFVLFLIIQSCSSDSTGNLVENDTTPPVIKSFTVNDISNDKIKNPIVISNTIEIDATITDNVEVSNVEIFIDDIKVTNTTKAPFEFDINVSNYESGDHTLKIKAHDAAGNTAISDAIPFIIDNDLPSITEVSIKEASIIKGTNTLTFKVSDDNGINNVAVLFDNTPIANITDGKYKVNLHTTNVTDGKHTIEIIATDSNNNVSKKLINFTSDNSGPKITITAINEGKVISEVIQFSPKVVDEFSQIASFEVLYNNKRIQYFDNGTINSFDFDPNTYATGNGVFKFIAKDALDNTSELVINTKIEHIQALITLKIPADYFASNIAKSWVFASKPDGSPINTVKIEAGTTEVTLNSTEAFSATDEFMLTFFDVLTNGANRISTIQNLTINAPGIMEVPSKNPYTKDSEETYELKNFTANHNIYSEGIDYKGRKLGNTQFKVDYLAPNKTNRMYFYSYNIADPANSYTYQFVNSPVNNGFKVNSTDFDNQNISVKQFTLKDYLPGADLRPVLTIQGFENQNDYTNNVYHQIFNAKLGSSTLGTNKPNNYPLNTDFDMYRHRLVSRNYITERKGTPLANFEKPNWNVKYNTITGNTVKITSNGASHNVGRLWLKNKTSIGATYDYSWTFVYDSQKNSNEVIIPTLPEALKNLDFYNYSENTFWQIKQVELTRYDNIATYEDYVSKVIKNNNPYYKSSDFVESVYHVINYKEYPVYLKDLFN</sequence>
<protein>
    <submittedName>
        <fullName evidence="2">Uncharacterized protein</fullName>
    </submittedName>
</protein>
<keyword evidence="3" id="KW-1185">Reference proteome</keyword>
<feature type="signal peptide" evidence="1">
    <location>
        <begin position="1"/>
        <end position="25"/>
    </location>
</feature>